<sequence>MRDPYWAGIHASLEAYRNRVDSDRTGPVEPGELATTPLRRPLRNVFYESIQLHGYQLRDEELREIQRLDNIAADLTDRGRPAMARPCLVLERHGPGLYLVCFLATMQYRDTTLSPALSEMSIPFGNNQVGGLRMCPEFHSRLMLATPVIRSDLVPWGSEMISPRTGKRLKLQLDYGELERARKLVREKLAHFKANSETIRAAELVTSADPTHDSNKRIGDLNINTVKTEIAKIPSPVIIDGIFRQKDFYRPLRVFNYIEPHRERHSLRWFMKPERTEIVDASRYLSSLVDPPSPPFRMPPPFFSRSLRASAAFVRRRITPLW</sequence>
<dbReference type="EMBL" id="JARKIE010000019">
    <property type="protein sequence ID" value="KAJ7700862.1"/>
    <property type="molecule type" value="Genomic_DNA"/>
</dbReference>
<proteinExistence type="predicted"/>
<evidence type="ECO:0000313" key="1">
    <source>
        <dbReference type="EMBL" id="KAJ7700862.1"/>
    </source>
</evidence>
<keyword evidence="2" id="KW-1185">Reference proteome</keyword>
<protein>
    <submittedName>
        <fullName evidence="1">Uncharacterized protein</fullName>
    </submittedName>
</protein>
<gene>
    <name evidence="1" type="ORF">B0H17DRAFT_1195703</name>
</gene>
<dbReference type="Proteomes" id="UP001221757">
    <property type="component" value="Unassembled WGS sequence"/>
</dbReference>
<comment type="caution">
    <text evidence="1">The sequence shown here is derived from an EMBL/GenBank/DDBJ whole genome shotgun (WGS) entry which is preliminary data.</text>
</comment>
<organism evidence="1 2">
    <name type="scientific">Mycena rosella</name>
    <name type="common">Pink bonnet</name>
    <name type="synonym">Agaricus rosellus</name>
    <dbReference type="NCBI Taxonomy" id="1033263"/>
    <lineage>
        <taxon>Eukaryota</taxon>
        <taxon>Fungi</taxon>
        <taxon>Dikarya</taxon>
        <taxon>Basidiomycota</taxon>
        <taxon>Agaricomycotina</taxon>
        <taxon>Agaricomycetes</taxon>
        <taxon>Agaricomycetidae</taxon>
        <taxon>Agaricales</taxon>
        <taxon>Marasmiineae</taxon>
        <taxon>Mycenaceae</taxon>
        <taxon>Mycena</taxon>
    </lineage>
</organism>
<name>A0AAD7DVR1_MYCRO</name>
<evidence type="ECO:0000313" key="2">
    <source>
        <dbReference type="Proteomes" id="UP001221757"/>
    </source>
</evidence>
<accession>A0AAD7DVR1</accession>
<reference evidence="1" key="1">
    <citation type="submission" date="2023-03" db="EMBL/GenBank/DDBJ databases">
        <title>Massive genome expansion in bonnet fungi (Mycena s.s.) driven by repeated elements and novel gene families across ecological guilds.</title>
        <authorList>
            <consortium name="Lawrence Berkeley National Laboratory"/>
            <person name="Harder C.B."/>
            <person name="Miyauchi S."/>
            <person name="Viragh M."/>
            <person name="Kuo A."/>
            <person name="Thoen E."/>
            <person name="Andreopoulos B."/>
            <person name="Lu D."/>
            <person name="Skrede I."/>
            <person name="Drula E."/>
            <person name="Henrissat B."/>
            <person name="Morin E."/>
            <person name="Kohler A."/>
            <person name="Barry K."/>
            <person name="LaButti K."/>
            <person name="Morin E."/>
            <person name="Salamov A."/>
            <person name="Lipzen A."/>
            <person name="Mereny Z."/>
            <person name="Hegedus B."/>
            <person name="Baldrian P."/>
            <person name="Stursova M."/>
            <person name="Weitz H."/>
            <person name="Taylor A."/>
            <person name="Grigoriev I.V."/>
            <person name="Nagy L.G."/>
            <person name="Martin F."/>
            <person name="Kauserud H."/>
        </authorList>
    </citation>
    <scope>NUCLEOTIDE SEQUENCE</scope>
    <source>
        <strain evidence="1">CBHHK067</strain>
    </source>
</reference>
<dbReference type="AlphaFoldDB" id="A0AAD7DVR1"/>